<evidence type="ECO:0000313" key="1">
    <source>
        <dbReference type="EMBL" id="KAL0931346.1"/>
    </source>
</evidence>
<gene>
    <name evidence="1" type="ORF">CTRU02_214081</name>
</gene>
<dbReference type="Proteomes" id="UP000805649">
    <property type="component" value="Unassembled WGS sequence"/>
</dbReference>
<keyword evidence="2" id="KW-1185">Reference proteome</keyword>
<protein>
    <submittedName>
        <fullName evidence="1">Uncharacterized protein</fullName>
    </submittedName>
</protein>
<dbReference type="EMBL" id="VUJX02000010">
    <property type="protein sequence ID" value="KAL0931346.1"/>
    <property type="molecule type" value="Genomic_DNA"/>
</dbReference>
<proteinExistence type="predicted"/>
<name>A0ACC3YHK6_COLTU</name>
<sequence>MASQPSAKPVRTHAACTHVTMVRVYSYVLRCDSCDNYGPFGWLYRCSQDREEILRDSIFCGDEVTFDDLGKQLITAVQPRHRGPEKRAGNAASFLEEMPSNHIAKTYTSDQLLTIFHQRKHLGNVLRRESVRKTAATVTESNTYELEEFLDQSANPWVPSLKEECQYKICPYCRPGGADRAYISLDGIADGSIPATAATGFGFHLFRQRPICNSKLVANLGLRSSSTVSSKSSTSSSASYESPSSKTTKDRTDPGLATHLMSQLDLSTLARMAKPISPYPIPHAHIPRSPGIPNLAAQAGRPESTDGDSSLQDSAVASVSLPSTVDDAVVRGVTEMEEHEEKERKFSAQPLEVHSGVAVLEESVGLHVPDLVTQI</sequence>
<evidence type="ECO:0000313" key="2">
    <source>
        <dbReference type="Proteomes" id="UP000805649"/>
    </source>
</evidence>
<organism evidence="1 2">
    <name type="scientific">Colletotrichum truncatum</name>
    <name type="common">Anthracnose fungus</name>
    <name type="synonym">Colletotrichum capsici</name>
    <dbReference type="NCBI Taxonomy" id="5467"/>
    <lineage>
        <taxon>Eukaryota</taxon>
        <taxon>Fungi</taxon>
        <taxon>Dikarya</taxon>
        <taxon>Ascomycota</taxon>
        <taxon>Pezizomycotina</taxon>
        <taxon>Sordariomycetes</taxon>
        <taxon>Hypocreomycetidae</taxon>
        <taxon>Glomerellales</taxon>
        <taxon>Glomerellaceae</taxon>
        <taxon>Colletotrichum</taxon>
        <taxon>Colletotrichum truncatum species complex</taxon>
    </lineage>
</organism>
<reference evidence="1 2" key="1">
    <citation type="journal article" date="2020" name="Phytopathology">
        <title>Genome Sequence Resources of Colletotrichum truncatum, C. plurivorum, C. musicola, and C. sojae: Four Species Pathogenic to Soybean (Glycine max).</title>
        <authorList>
            <person name="Rogerio F."/>
            <person name="Boufleur T.R."/>
            <person name="Ciampi-Guillardi M."/>
            <person name="Sukno S.A."/>
            <person name="Thon M.R."/>
            <person name="Massola Junior N.S."/>
            <person name="Baroncelli R."/>
        </authorList>
    </citation>
    <scope>NUCLEOTIDE SEQUENCE [LARGE SCALE GENOMIC DNA]</scope>
    <source>
        <strain evidence="1 2">CMES1059</strain>
    </source>
</reference>
<comment type="caution">
    <text evidence="1">The sequence shown here is derived from an EMBL/GenBank/DDBJ whole genome shotgun (WGS) entry which is preliminary data.</text>
</comment>
<accession>A0ACC3YHK6</accession>